<dbReference type="RefSeq" id="WP_087616329.1">
    <property type="nucleotide sequence ID" value="NZ_JAFBEY010000001.1"/>
</dbReference>
<dbReference type="SUPFAM" id="SSF52540">
    <property type="entry name" value="P-loop containing nucleoside triphosphate hydrolases"/>
    <property type="match status" value="1"/>
</dbReference>
<evidence type="ECO:0000256" key="2">
    <source>
        <dbReference type="ARBA" id="ARBA00022448"/>
    </source>
</evidence>
<proteinExistence type="inferred from homology"/>
<reference evidence="6 7" key="1">
    <citation type="journal article" date="2017" name="Int. J. Syst. Evol. Microbiol.">
        <title>Solibacillus kalamii sp. nov., isolated from a high-efficiency particulate arrestance filter system used in the International Space Station.</title>
        <authorList>
            <person name="Checinska Sielaff A."/>
            <person name="Kumar R.M."/>
            <person name="Pal D."/>
            <person name="Mayilraj S."/>
            <person name="Venkateswaran K."/>
        </authorList>
    </citation>
    <scope>NUCLEOTIDE SEQUENCE [LARGE SCALE GENOMIC DNA]</scope>
    <source>
        <strain evidence="6 7">ISSFR-015</strain>
    </source>
</reference>
<evidence type="ECO:0000256" key="3">
    <source>
        <dbReference type="ARBA" id="ARBA00022741"/>
    </source>
</evidence>
<dbReference type="PROSITE" id="PS00211">
    <property type="entry name" value="ABC_TRANSPORTER_1"/>
    <property type="match status" value="1"/>
</dbReference>
<dbReference type="Proteomes" id="UP000196594">
    <property type="component" value="Unassembled WGS sequence"/>
</dbReference>
<dbReference type="InterPro" id="IPR017871">
    <property type="entry name" value="ABC_transporter-like_CS"/>
</dbReference>
<comment type="similarity">
    <text evidence="1">Belongs to the ABC transporter superfamily.</text>
</comment>
<keyword evidence="2" id="KW-0813">Transport</keyword>
<gene>
    <name evidence="6" type="ORF">CBM15_06305</name>
</gene>
<dbReference type="InterPro" id="IPR050763">
    <property type="entry name" value="ABC_transporter_ATP-binding"/>
</dbReference>
<dbReference type="Pfam" id="PF00005">
    <property type="entry name" value="ABC_tran"/>
    <property type="match status" value="1"/>
</dbReference>
<organism evidence="6 7">
    <name type="scientific">Solibacillus kalamii</name>
    <dbReference type="NCBI Taxonomy" id="1748298"/>
    <lineage>
        <taxon>Bacteria</taxon>
        <taxon>Bacillati</taxon>
        <taxon>Bacillota</taxon>
        <taxon>Bacilli</taxon>
        <taxon>Bacillales</taxon>
        <taxon>Caryophanaceae</taxon>
        <taxon>Solibacillus</taxon>
    </lineage>
</organism>
<dbReference type="EMBL" id="NHNT01000002">
    <property type="protein sequence ID" value="OUZ40124.1"/>
    <property type="molecule type" value="Genomic_DNA"/>
</dbReference>
<dbReference type="Gene3D" id="3.40.50.300">
    <property type="entry name" value="P-loop containing nucleotide triphosphate hydrolases"/>
    <property type="match status" value="1"/>
</dbReference>
<evidence type="ECO:0000256" key="4">
    <source>
        <dbReference type="ARBA" id="ARBA00022840"/>
    </source>
</evidence>
<dbReference type="SMART" id="SM00382">
    <property type="entry name" value="AAA"/>
    <property type="match status" value="1"/>
</dbReference>
<dbReference type="PROSITE" id="PS50893">
    <property type="entry name" value="ABC_TRANSPORTER_2"/>
    <property type="match status" value="1"/>
</dbReference>
<name>A0ABX3ZK46_9BACL</name>
<accession>A0ABX3ZK46</accession>
<evidence type="ECO:0000313" key="7">
    <source>
        <dbReference type="Proteomes" id="UP000196594"/>
    </source>
</evidence>
<dbReference type="InterPro" id="IPR027417">
    <property type="entry name" value="P-loop_NTPase"/>
</dbReference>
<dbReference type="InterPro" id="IPR003439">
    <property type="entry name" value="ABC_transporter-like_ATP-bd"/>
</dbReference>
<keyword evidence="7" id="KW-1185">Reference proteome</keyword>
<dbReference type="PANTHER" id="PTHR42711:SF5">
    <property type="entry name" value="ABC TRANSPORTER ATP-BINDING PROTEIN NATA"/>
    <property type="match status" value="1"/>
</dbReference>
<sequence length="306" mass="34474">MQVLIDVQKLTKRYGEVEAVKGISFSVQKGALFAFLGSNGAGKSTTIEMLCTLLEKTSGTVSIDGHTLGNLKGNEAIRRTIGIVFQESILDHQLTVKENILHRGRFYRLPKSMLQENYDFVQQYLQLADIEYKKYGSLSGGQRRRADIARAIIHKPKLLFLDEPTTGLDPFTRQFVWATIDRLRKEVGMTIFLTTHYMEEAANADDIVIMKNGEIIAQGTPNELKALYAKDYLQFVLKPSNAIEDVTAILPMLPEKHQDGWKVEVSSTISTIPILAQLEPYISSFEVIKGSLDQVFIETNESREEK</sequence>
<feature type="domain" description="ABC transporter" evidence="5">
    <location>
        <begin position="5"/>
        <end position="237"/>
    </location>
</feature>
<evidence type="ECO:0000313" key="6">
    <source>
        <dbReference type="EMBL" id="OUZ40124.1"/>
    </source>
</evidence>
<comment type="caution">
    <text evidence="6">The sequence shown here is derived from an EMBL/GenBank/DDBJ whole genome shotgun (WGS) entry which is preliminary data.</text>
</comment>
<protein>
    <submittedName>
        <fullName evidence="6">ABC transporter</fullName>
    </submittedName>
</protein>
<evidence type="ECO:0000256" key="1">
    <source>
        <dbReference type="ARBA" id="ARBA00005417"/>
    </source>
</evidence>
<dbReference type="InterPro" id="IPR003593">
    <property type="entry name" value="AAA+_ATPase"/>
</dbReference>
<keyword evidence="3" id="KW-0547">Nucleotide-binding</keyword>
<keyword evidence="4" id="KW-0067">ATP-binding</keyword>
<dbReference type="PANTHER" id="PTHR42711">
    <property type="entry name" value="ABC TRANSPORTER ATP-BINDING PROTEIN"/>
    <property type="match status" value="1"/>
</dbReference>
<evidence type="ECO:0000259" key="5">
    <source>
        <dbReference type="PROSITE" id="PS50893"/>
    </source>
</evidence>